<dbReference type="PANTHER" id="PTHR42802">
    <property type="entry name" value="MONOOXYGENASE"/>
    <property type="match status" value="1"/>
</dbReference>
<gene>
    <name evidence="12" type="ORF">VP01_928g5</name>
</gene>
<dbReference type="EC" id="1.14.13.196" evidence="4"/>
<evidence type="ECO:0000256" key="5">
    <source>
        <dbReference type="ARBA" id="ARBA00022630"/>
    </source>
</evidence>
<evidence type="ECO:0000256" key="2">
    <source>
        <dbReference type="ARBA" id="ARBA00004924"/>
    </source>
</evidence>
<keyword evidence="6" id="KW-0274">FAD</keyword>
<sequence>MAAECKFPRQEPLEPRHALFSESILVHKFLKDLVTLRNPCSPFSFLNYLHCHDRLIDFTNRATFTPTRLEFADYLSWVARRVNSSSAPSVSMKTEKISDSGKHHSIDLCYGERVVAVEGVKGAKGDIEFLRVSSTKPSDGSLQQYLCRNLVISVGGTPRVPKPFQDLGFESHKKSCYVLHTSTFLQHVDRILGNLIRHACAESNQHTTPHPICNPELNNSPSPISSLSSKDSSGGLKSYSSPVELAFSDANPSEKPFKIKIAVIGGGQSAAETLLETYHRLKPLVASINGSENCAQIDLIIKQGHLRPSDDSPFSNEVFNPQSTDFFYDLNARELSPRLDRPSSICGTSRLNEFLLKEAAATNYAVVNPETLTTLYETIYSQKVDQGMDRGQFKNWGRSNNVTINIINYTEVIAAEETPSGNGSVDAVLENLLTRSTTRTRYQAVILGTGYSRQSWKEILFGKPAELPGSGINLATLWPNLSTDTLHGYHPSADDSPTNSDIVSSGLSDEHERESCLSEASHKSPSELKISRNYRLLLPETFVELEPSEPNKFRARTHGISDSLLRCLLLFISSPVVLSVRSGEIFDGIQEEGWFGNSSETLKDGRNSQAMIPPL</sequence>
<evidence type="ECO:0000313" key="13">
    <source>
        <dbReference type="Proteomes" id="UP000037035"/>
    </source>
</evidence>
<dbReference type="VEuPathDB" id="FungiDB:VP01_928g5"/>
<evidence type="ECO:0000256" key="1">
    <source>
        <dbReference type="ARBA" id="ARBA00001974"/>
    </source>
</evidence>
<evidence type="ECO:0000256" key="11">
    <source>
        <dbReference type="SAM" id="MobiDB-lite"/>
    </source>
</evidence>
<keyword evidence="8" id="KW-0560">Oxidoreductase</keyword>
<comment type="pathway">
    <text evidence="2">Siderophore biosynthesis.</text>
</comment>
<dbReference type="AlphaFoldDB" id="A0A0L6U744"/>
<feature type="region of interest" description="Disordered" evidence="11">
    <location>
        <begin position="488"/>
        <end position="508"/>
    </location>
</feature>
<accession>A0A0L6U744</accession>
<feature type="compositionally biased region" description="Polar residues" evidence="11">
    <location>
        <begin position="495"/>
        <end position="507"/>
    </location>
</feature>
<reference evidence="12 13" key="1">
    <citation type="submission" date="2015-08" db="EMBL/GenBank/DDBJ databases">
        <title>Next Generation Sequencing and Analysis of the Genome of Puccinia sorghi L Schw, the Causal Agent of Maize Common Rust.</title>
        <authorList>
            <person name="Rochi L."/>
            <person name="Burguener G."/>
            <person name="Darino M."/>
            <person name="Turjanski A."/>
            <person name="Kreff E."/>
            <person name="Dieguez M.J."/>
            <person name="Sacco F."/>
        </authorList>
    </citation>
    <scope>NUCLEOTIDE SEQUENCE [LARGE SCALE GENOMIC DNA]</scope>
    <source>
        <strain evidence="12 13">RO10H11247</strain>
    </source>
</reference>
<dbReference type="GO" id="GO:0016491">
    <property type="term" value="F:oxidoreductase activity"/>
    <property type="evidence" value="ECO:0007669"/>
    <property type="project" value="UniProtKB-KW"/>
</dbReference>
<protein>
    <recommendedName>
        <fullName evidence="4">L-ornithine N(5)-monooxygenase [NAD(P)H]</fullName>
        <ecNumber evidence="4">1.14.13.196</ecNumber>
    </recommendedName>
</protein>
<dbReference type="Gene3D" id="3.50.50.60">
    <property type="entry name" value="FAD/NAD(P)-binding domain"/>
    <property type="match status" value="1"/>
</dbReference>
<evidence type="ECO:0000256" key="10">
    <source>
        <dbReference type="ARBA" id="ARBA00049248"/>
    </source>
</evidence>
<comment type="similarity">
    <text evidence="3">Belongs to the lysine N(6)-hydroxylase/L-ornithine N(5)-oxygenase family.</text>
</comment>
<evidence type="ECO:0000256" key="6">
    <source>
        <dbReference type="ARBA" id="ARBA00022827"/>
    </source>
</evidence>
<comment type="catalytic activity">
    <reaction evidence="9">
        <text>L-ornithine + NADPH + O2 = N(5)-hydroxy-L-ornithine + NADP(+) + H2O</text>
        <dbReference type="Rhea" id="RHEA:41508"/>
        <dbReference type="ChEBI" id="CHEBI:15377"/>
        <dbReference type="ChEBI" id="CHEBI:15379"/>
        <dbReference type="ChEBI" id="CHEBI:46911"/>
        <dbReference type="ChEBI" id="CHEBI:57783"/>
        <dbReference type="ChEBI" id="CHEBI:58349"/>
        <dbReference type="ChEBI" id="CHEBI:78275"/>
        <dbReference type="EC" id="1.14.13.196"/>
    </reaction>
</comment>
<name>A0A0L6U744_9BASI</name>
<dbReference type="Proteomes" id="UP000037035">
    <property type="component" value="Unassembled WGS sequence"/>
</dbReference>
<feature type="compositionally biased region" description="Low complexity" evidence="11">
    <location>
        <begin position="220"/>
        <end position="235"/>
    </location>
</feature>
<evidence type="ECO:0000256" key="7">
    <source>
        <dbReference type="ARBA" id="ARBA00022857"/>
    </source>
</evidence>
<evidence type="ECO:0000256" key="4">
    <source>
        <dbReference type="ARBA" id="ARBA00012881"/>
    </source>
</evidence>
<dbReference type="Pfam" id="PF13434">
    <property type="entry name" value="Lys_Orn_oxgnase"/>
    <property type="match status" value="3"/>
</dbReference>
<keyword evidence="13" id="KW-1185">Reference proteome</keyword>
<evidence type="ECO:0000256" key="3">
    <source>
        <dbReference type="ARBA" id="ARBA00007588"/>
    </source>
</evidence>
<dbReference type="GO" id="GO:0006879">
    <property type="term" value="P:intracellular iron ion homeostasis"/>
    <property type="evidence" value="ECO:0007669"/>
    <property type="project" value="TreeGrafter"/>
</dbReference>
<keyword evidence="5" id="KW-0285">Flavoprotein</keyword>
<dbReference type="InterPro" id="IPR025700">
    <property type="entry name" value="Lys/Orn_oxygenase"/>
</dbReference>
<organism evidence="12 13">
    <name type="scientific">Puccinia sorghi</name>
    <dbReference type="NCBI Taxonomy" id="27349"/>
    <lineage>
        <taxon>Eukaryota</taxon>
        <taxon>Fungi</taxon>
        <taxon>Dikarya</taxon>
        <taxon>Basidiomycota</taxon>
        <taxon>Pucciniomycotina</taxon>
        <taxon>Pucciniomycetes</taxon>
        <taxon>Pucciniales</taxon>
        <taxon>Pucciniaceae</taxon>
        <taxon>Puccinia</taxon>
    </lineage>
</organism>
<dbReference type="PANTHER" id="PTHR42802:SF1">
    <property type="entry name" value="L-ORNITHINE N(5)-MONOOXYGENASE"/>
    <property type="match status" value="1"/>
</dbReference>
<comment type="cofactor">
    <cofactor evidence="1">
        <name>FAD</name>
        <dbReference type="ChEBI" id="CHEBI:57692"/>
    </cofactor>
</comment>
<evidence type="ECO:0000313" key="12">
    <source>
        <dbReference type="EMBL" id="KNZ44321.1"/>
    </source>
</evidence>
<dbReference type="EMBL" id="LAVV01014926">
    <property type="protein sequence ID" value="KNZ44321.1"/>
    <property type="molecule type" value="Genomic_DNA"/>
</dbReference>
<proteinExistence type="inferred from homology"/>
<evidence type="ECO:0000256" key="9">
    <source>
        <dbReference type="ARBA" id="ARBA00047598"/>
    </source>
</evidence>
<dbReference type="STRING" id="27349.A0A0L6U744"/>
<dbReference type="InterPro" id="IPR036188">
    <property type="entry name" value="FAD/NAD-bd_sf"/>
</dbReference>
<comment type="catalytic activity">
    <reaction evidence="10">
        <text>L-ornithine + NADH + O2 = N(5)-hydroxy-L-ornithine + NAD(+) + H2O</text>
        <dbReference type="Rhea" id="RHEA:41512"/>
        <dbReference type="ChEBI" id="CHEBI:15377"/>
        <dbReference type="ChEBI" id="CHEBI:15379"/>
        <dbReference type="ChEBI" id="CHEBI:46911"/>
        <dbReference type="ChEBI" id="CHEBI:57540"/>
        <dbReference type="ChEBI" id="CHEBI:57945"/>
        <dbReference type="ChEBI" id="CHEBI:78275"/>
        <dbReference type="EC" id="1.14.13.196"/>
    </reaction>
</comment>
<keyword evidence="7" id="KW-0521">NADP</keyword>
<evidence type="ECO:0000256" key="8">
    <source>
        <dbReference type="ARBA" id="ARBA00023002"/>
    </source>
</evidence>
<feature type="region of interest" description="Disordered" evidence="11">
    <location>
        <begin position="211"/>
        <end position="235"/>
    </location>
</feature>
<dbReference type="OrthoDB" id="3519933at2759"/>
<comment type="caution">
    <text evidence="12">The sequence shown here is derived from an EMBL/GenBank/DDBJ whole genome shotgun (WGS) entry which is preliminary data.</text>
</comment>